<accession>A0A516KR40</accession>
<name>A0A516KR40_9CAUD</name>
<evidence type="ECO:0000313" key="3">
    <source>
        <dbReference type="Proteomes" id="UP000317704"/>
    </source>
</evidence>
<dbReference type="SUPFAM" id="SSF47413">
    <property type="entry name" value="lambda repressor-like DNA-binding domains"/>
    <property type="match status" value="1"/>
</dbReference>
<dbReference type="RefSeq" id="YP_010103746.1">
    <property type="nucleotide sequence ID" value="NC_055811.1"/>
</dbReference>
<proteinExistence type="predicted"/>
<organism evidence="2 3">
    <name type="scientific">Gordonia phage JuJu</name>
    <dbReference type="NCBI Taxonomy" id="2590929"/>
    <lineage>
        <taxon>Viruses</taxon>
        <taxon>Duplodnaviria</taxon>
        <taxon>Heunggongvirae</taxon>
        <taxon>Uroviricota</taxon>
        <taxon>Caudoviricetes</taxon>
        <taxon>Jujuvirus</taxon>
        <taxon>Jujuvirus juju</taxon>
    </lineage>
</organism>
<feature type="domain" description="HTH cro/C1-type" evidence="1">
    <location>
        <begin position="40"/>
        <end position="94"/>
    </location>
</feature>
<dbReference type="InterPro" id="IPR010982">
    <property type="entry name" value="Lambda_DNA-bd_dom_sf"/>
</dbReference>
<dbReference type="PROSITE" id="PS50943">
    <property type="entry name" value="HTH_CROC1"/>
    <property type="match status" value="1"/>
</dbReference>
<gene>
    <name evidence="2" type="primary">45</name>
    <name evidence="2" type="ORF">SEA_JUJU_45</name>
</gene>
<keyword evidence="3" id="KW-1185">Reference proteome</keyword>
<dbReference type="GeneID" id="65121645"/>
<sequence length="187" mass="20615">MNGFDSLEALEAAAGIDHESDDERLRNELAEADDQLLEDLVQLRKDKGLTQAMVAARMGRDKAAVSNFERLSADPHLSTVRRYAAAIGARVSHQVTDSESDSASTVLSDIAAMSFDIVWNLASSHESSGTDDASTHDLLERFVNFAPPIVVEEGAQGARVINLDDQRRLRRLRRRHDRSAEQIECNG</sequence>
<dbReference type="Pfam" id="PF01381">
    <property type="entry name" value="HTH_3"/>
    <property type="match status" value="1"/>
</dbReference>
<reference evidence="2 3" key="1">
    <citation type="submission" date="2019-06" db="EMBL/GenBank/DDBJ databases">
        <authorList>
            <person name="English H.B."/>
            <person name="Fox B.C."/>
            <person name="Houston B.M."/>
            <person name="Koller H.E."/>
            <person name="Salsman M.A."/>
            <person name="Teasley B.R."/>
            <person name="Vandoros E."/>
            <person name="Korey C.A."/>
            <person name="Tolsma S."/>
            <person name="Caruso S.M."/>
            <person name="Garlena R.A."/>
            <person name="Russell D.A."/>
            <person name="Pope W.H."/>
            <person name="Jacobs-Se D."/>
            <person name="Hatfull G.F."/>
        </authorList>
    </citation>
    <scope>NUCLEOTIDE SEQUENCE [LARGE SCALE GENOMIC DNA]</scope>
</reference>
<evidence type="ECO:0000259" key="1">
    <source>
        <dbReference type="PROSITE" id="PS50943"/>
    </source>
</evidence>
<dbReference type="CDD" id="cd00093">
    <property type="entry name" value="HTH_XRE"/>
    <property type="match status" value="1"/>
</dbReference>
<dbReference type="Proteomes" id="UP000317704">
    <property type="component" value="Segment"/>
</dbReference>
<dbReference type="SMART" id="SM00530">
    <property type="entry name" value="HTH_XRE"/>
    <property type="match status" value="1"/>
</dbReference>
<dbReference type="GO" id="GO:0003677">
    <property type="term" value="F:DNA binding"/>
    <property type="evidence" value="ECO:0007669"/>
    <property type="project" value="InterPro"/>
</dbReference>
<dbReference type="KEGG" id="vg:65121645"/>
<protein>
    <submittedName>
        <fullName evidence="2">Helix-turn-helix DNA binding domain protein</fullName>
    </submittedName>
</protein>
<dbReference type="InterPro" id="IPR001387">
    <property type="entry name" value="Cro/C1-type_HTH"/>
</dbReference>
<dbReference type="Gene3D" id="1.10.260.40">
    <property type="entry name" value="lambda repressor-like DNA-binding domains"/>
    <property type="match status" value="1"/>
</dbReference>
<evidence type="ECO:0000313" key="2">
    <source>
        <dbReference type="EMBL" id="QDP44161.1"/>
    </source>
</evidence>
<dbReference type="EMBL" id="MN062704">
    <property type="protein sequence ID" value="QDP44161.1"/>
    <property type="molecule type" value="Genomic_DNA"/>
</dbReference>